<dbReference type="OrthoDB" id="9798918at2"/>
<reference evidence="3 4" key="1">
    <citation type="submission" date="2019-02" db="EMBL/GenBank/DDBJ databases">
        <title>Deep-cultivation of Planctomycetes and their phenomic and genomic characterization uncovers novel biology.</title>
        <authorList>
            <person name="Wiegand S."/>
            <person name="Jogler M."/>
            <person name="Boedeker C."/>
            <person name="Pinto D."/>
            <person name="Vollmers J."/>
            <person name="Rivas-Marin E."/>
            <person name="Kohn T."/>
            <person name="Peeters S.H."/>
            <person name="Heuer A."/>
            <person name="Rast P."/>
            <person name="Oberbeckmann S."/>
            <person name="Bunk B."/>
            <person name="Jeske O."/>
            <person name="Meyerdierks A."/>
            <person name="Storesund J.E."/>
            <person name="Kallscheuer N."/>
            <person name="Luecker S."/>
            <person name="Lage O.M."/>
            <person name="Pohl T."/>
            <person name="Merkel B.J."/>
            <person name="Hornburger P."/>
            <person name="Mueller R.-W."/>
            <person name="Bruemmer F."/>
            <person name="Labrenz M."/>
            <person name="Spormann A.M."/>
            <person name="Op den Camp H."/>
            <person name="Overmann J."/>
            <person name="Amann R."/>
            <person name="Jetten M.S.M."/>
            <person name="Mascher T."/>
            <person name="Medema M.H."/>
            <person name="Devos D.P."/>
            <person name="Kaster A.-K."/>
            <person name="Ovreas L."/>
            <person name="Rohde M."/>
            <person name="Galperin M.Y."/>
            <person name="Jogler C."/>
        </authorList>
    </citation>
    <scope>NUCLEOTIDE SEQUENCE [LARGE SCALE GENOMIC DNA]</scope>
    <source>
        <strain evidence="3 4">K23_9</strain>
    </source>
</reference>
<protein>
    <recommendedName>
        <fullName evidence="2">UPF0178 protein K239x_41430</fullName>
    </recommendedName>
</protein>
<evidence type="ECO:0000256" key="1">
    <source>
        <dbReference type="ARBA" id="ARBA00008522"/>
    </source>
</evidence>
<dbReference type="InterPro" id="IPR003791">
    <property type="entry name" value="UPF0178"/>
</dbReference>
<dbReference type="PANTHER" id="PTHR35146:SF1">
    <property type="entry name" value="UPF0178 PROTEIN YAII"/>
    <property type="match status" value="1"/>
</dbReference>
<proteinExistence type="inferred from homology"/>
<organism evidence="3 4">
    <name type="scientific">Stieleria marina</name>
    <dbReference type="NCBI Taxonomy" id="1930275"/>
    <lineage>
        <taxon>Bacteria</taxon>
        <taxon>Pseudomonadati</taxon>
        <taxon>Planctomycetota</taxon>
        <taxon>Planctomycetia</taxon>
        <taxon>Pirellulales</taxon>
        <taxon>Pirellulaceae</taxon>
        <taxon>Stieleria</taxon>
    </lineage>
</organism>
<dbReference type="PANTHER" id="PTHR35146">
    <property type="entry name" value="UPF0178 PROTEIN YAII"/>
    <property type="match status" value="1"/>
</dbReference>
<dbReference type="EMBL" id="CP036526">
    <property type="protein sequence ID" value="QDT12135.1"/>
    <property type="molecule type" value="Genomic_DNA"/>
</dbReference>
<keyword evidence="4" id="KW-1185">Reference proteome</keyword>
<evidence type="ECO:0000313" key="3">
    <source>
        <dbReference type="EMBL" id="QDT12135.1"/>
    </source>
</evidence>
<dbReference type="CDD" id="cd18720">
    <property type="entry name" value="PIN_YqxD-like"/>
    <property type="match status" value="1"/>
</dbReference>
<dbReference type="RefSeq" id="WP_145419859.1">
    <property type="nucleotide sequence ID" value="NZ_CP036526.1"/>
</dbReference>
<dbReference type="HAMAP" id="MF_00489">
    <property type="entry name" value="UPF0178"/>
    <property type="match status" value="1"/>
</dbReference>
<dbReference type="AlphaFoldDB" id="A0A517NYD7"/>
<dbReference type="Proteomes" id="UP000319817">
    <property type="component" value="Chromosome"/>
</dbReference>
<accession>A0A517NYD7</accession>
<sequence length="158" mass="17109">MKIWIDADAAPTDVKEVVFRASVRLEIPVVLVANRPIASPANAALVKCVVVRDGANVADTYIVNHSQPGDLAITADIPLASDLVAKSIAVIDPRGEEYTAHNISSRLAMRDFMDELRGFSESAQGGTAPYNKKDKRAFASVFDRTLSKLLKAELKNKS</sequence>
<evidence type="ECO:0000256" key="2">
    <source>
        <dbReference type="HAMAP-Rule" id="MF_00489"/>
    </source>
</evidence>
<dbReference type="Pfam" id="PF02639">
    <property type="entry name" value="DUF188"/>
    <property type="match status" value="1"/>
</dbReference>
<evidence type="ECO:0000313" key="4">
    <source>
        <dbReference type="Proteomes" id="UP000319817"/>
    </source>
</evidence>
<name>A0A517NYD7_9BACT</name>
<dbReference type="NCBIfam" id="NF001095">
    <property type="entry name" value="PRK00124.1"/>
    <property type="match status" value="1"/>
</dbReference>
<gene>
    <name evidence="3" type="ORF">K239x_41430</name>
</gene>
<comment type="similarity">
    <text evidence="1 2">Belongs to the UPF0178 family.</text>
</comment>